<evidence type="ECO:0000313" key="1">
    <source>
        <dbReference type="EMBL" id="RAI70860.1"/>
    </source>
</evidence>
<dbReference type="InterPro" id="IPR037219">
    <property type="entry name" value="Peptidase_M41-like"/>
</dbReference>
<dbReference type="GO" id="GO:0005524">
    <property type="term" value="F:ATP binding"/>
    <property type="evidence" value="ECO:0007669"/>
    <property type="project" value="InterPro"/>
</dbReference>
<dbReference type="GO" id="GO:0006508">
    <property type="term" value="P:proteolysis"/>
    <property type="evidence" value="ECO:0007669"/>
    <property type="project" value="InterPro"/>
</dbReference>
<protein>
    <recommendedName>
        <fullName evidence="3">Peptidase M41</fullName>
    </recommendedName>
</protein>
<dbReference type="Proteomes" id="UP000249493">
    <property type="component" value="Unassembled WGS sequence"/>
</dbReference>
<dbReference type="Gene3D" id="1.20.58.760">
    <property type="entry name" value="Peptidase M41"/>
    <property type="match status" value="1"/>
</dbReference>
<dbReference type="GO" id="GO:0004222">
    <property type="term" value="F:metalloendopeptidase activity"/>
    <property type="evidence" value="ECO:0007669"/>
    <property type="project" value="InterPro"/>
</dbReference>
<organism evidence="1 2">
    <name type="scientific">Pseudomonas fluorescens</name>
    <dbReference type="NCBI Taxonomy" id="294"/>
    <lineage>
        <taxon>Bacteria</taxon>
        <taxon>Pseudomonadati</taxon>
        <taxon>Pseudomonadota</taxon>
        <taxon>Gammaproteobacteria</taxon>
        <taxon>Pseudomonadales</taxon>
        <taxon>Pseudomonadaceae</taxon>
        <taxon>Pseudomonas</taxon>
    </lineage>
</organism>
<sequence>MTQTGQNIPLHIRDRARTVAQHEMGHYVVAKVMGFTTDDVSIEIMEPNGHRGGAAVRLAQPLQSLDAVSNYLERRVLVLYAGALAETLHPSHVPKTGVDNEKAVEIIRGALGAEQDHAKAREAICLLRNILHPDTYEESEIQGQLDALDLRLWGRALELVEQFEATIVGVAGALTDGLKLKGPRVVYTASLTDDELEEIPALKSLPTLAP</sequence>
<evidence type="ECO:0008006" key="3">
    <source>
        <dbReference type="Google" id="ProtNLM"/>
    </source>
</evidence>
<dbReference type="GO" id="GO:0004176">
    <property type="term" value="F:ATP-dependent peptidase activity"/>
    <property type="evidence" value="ECO:0007669"/>
    <property type="project" value="InterPro"/>
</dbReference>
<dbReference type="AlphaFoldDB" id="A0A327N6H5"/>
<dbReference type="RefSeq" id="WP_111282406.1">
    <property type="nucleotide sequence ID" value="NZ_QLIN01000003.1"/>
</dbReference>
<dbReference type="SUPFAM" id="SSF140990">
    <property type="entry name" value="FtsH protease domain-like"/>
    <property type="match status" value="1"/>
</dbReference>
<reference evidence="1 2" key="1">
    <citation type="submission" date="2018-06" db="EMBL/GenBank/DDBJ databases">
        <authorList>
            <person name="Zhirakovskaya E."/>
        </authorList>
    </citation>
    <scope>NUCLEOTIDE SEQUENCE [LARGE SCALE GENOMIC DNA]</scope>
    <source>
        <strain evidence="1 2">LY3</strain>
    </source>
</reference>
<name>A0A327N6H5_PSEFL</name>
<gene>
    <name evidence="1" type="ORF">DOZ80_10345</name>
</gene>
<comment type="caution">
    <text evidence="1">The sequence shown here is derived from an EMBL/GenBank/DDBJ whole genome shotgun (WGS) entry which is preliminary data.</text>
</comment>
<evidence type="ECO:0000313" key="2">
    <source>
        <dbReference type="Proteomes" id="UP000249493"/>
    </source>
</evidence>
<accession>A0A327N6H5</accession>
<dbReference type="EMBL" id="QLIN01000003">
    <property type="protein sequence ID" value="RAI70860.1"/>
    <property type="molecule type" value="Genomic_DNA"/>
</dbReference>
<proteinExistence type="predicted"/>